<name>A0A0G1S342_9BACT</name>
<evidence type="ECO:0008006" key="3">
    <source>
        <dbReference type="Google" id="ProtNLM"/>
    </source>
</evidence>
<evidence type="ECO:0000313" key="1">
    <source>
        <dbReference type="EMBL" id="KKU63807.1"/>
    </source>
</evidence>
<sequence length="149" mass="17227">MDHVAVMKKSWGLLPKILSGEKTIESRWYKNKSAPWGKIAAGDRVYFKNTGEKVSVGARVSGVRTFENMNPSNVREILEKYSREDGISRDKIDVYYELFKDKKYCLLIYLENPKGYKQFEINKKGFGSMAAWMCVGNIDEIRVRRSQSL</sequence>
<reference evidence="1 2" key="1">
    <citation type="journal article" date="2015" name="Nature">
        <title>rRNA introns, odd ribosomes, and small enigmatic genomes across a large radiation of phyla.</title>
        <authorList>
            <person name="Brown C.T."/>
            <person name="Hug L.A."/>
            <person name="Thomas B.C."/>
            <person name="Sharon I."/>
            <person name="Castelle C.J."/>
            <person name="Singh A."/>
            <person name="Wilkins M.J."/>
            <person name="Williams K.H."/>
            <person name="Banfield J.F."/>
        </authorList>
    </citation>
    <scope>NUCLEOTIDE SEQUENCE [LARGE SCALE GENOMIC DNA]</scope>
</reference>
<dbReference type="AlphaFoldDB" id="A0A0G1S342"/>
<evidence type="ECO:0000313" key="2">
    <source>
        <dbReference type="Proteomes" id="UP000034364"/>
    </source>
</evidence>
<organism evidence="1 2">
    <name type="scientific">Candidatus Amesbacteria bacterium GW2011_GWA1_47_16</name>
    <dbReference type="NCBI Taxonomy" id="1618353"/>
    <lineage>
        <taxon>Bacteria</taxon>
        <taxon>Candidatus Amesiibacteriota</taxon>
    </lineage>
</organism>
<dbReference type="Proteomes" id="UP000034364">
    <property type="component" value="Unassembled WGS sequence"/>
</dbReference>
<gene>
    <name evidence="1" type="ORF">UX87_C0017G0005</name>
</gene>
<accession>A0A0G1S342</accession>
<protein>
    <recommendedName>
        <fullName evidence="3">ASCH domain-containing protein</fullName>
    </recommendedName>
</protein>
<dbReference type="InterPro" id="IPR015947">
    <property type="entry name" value="PUA-like_sf"/>
</dbReference>
<dbReference type="EMBL" id="LCNV01000017">
    <property type="protein sequence ID" value="KKU63807.1"/>
    <property type="molecule type" value="Genomic_DNA"/>
</dbReference>
<dbReference type="SUPFAM" id="SSF88697">
    <property type="entry name" value="PUA domain-like"/>
    <property type="match status" value="1"/>
</dbReference>
<comment type="caution">
    <text evidence="1">The sequence shown here is derived from an EMBL/GenBank/DDBJ whole genome shotgun (WGS) entry which is preliminary data.</text>
</comment>
<proteinExistence type="predicted"/>
<dbReference type="Gene3D" id="2.30.130.30">
    <property type="entry name" value="Hypothetical protein"/>
    <property type="match status" value="1"/>
</dbReference>